<dbReference type="EMBL" id="CAMTCP010000248">
    <property type="protein sequence ID" value="CAI3643211.1"/>
    <property type="molecule type" value="Genomic_DNA"/>
</dbReference>
<name>A0A653AQC0_9CLOT</name>
<reference evidence="3 4" key="1">
    <citation type="submission" date="2018-06" db="EMBL/GenBank/DDBJ databases">
        <authorList>
            <consortium name="IHU Genomes"/>
        </authorList>
    </citation>
    <scope>NUCLEOTIDE SEQUENCE [LARGE SCALE GENOMIC DNA]</scope>
    <source>
        <strain evidence="3 4">NEC25</strain>
    </source>
</reference>
<dbReference type="AlphaFoldDB" id="A0A653AQC0"/>
<dbReference type="EMBL" id="UWJD01000001">
    <property type="protein sequence ID" value="VCT84007.1"/>
    <property type="molecule type" value="Genomic_DNA"/>
</dbReference>
<sequence>MQENISDELLEEYKERIREINRQLRLGKIYTDNYLIDVLNNEKKELKDKIKA</sequence>
<dbReference type="Proteomes" id="UP001189143">
    <property type="component" value="Unassembled WGS sequence"/>
</dbReference>
<organism evidence="3 4">
    <name type="scientific">Clostridium neonatale</name>
    <dbReference type="NCBI Taxonomy" id="137838"/>
    <lineage>
        <taxon>Bacteria</taxon>
        <taxon>Bacillati</taxon>
        <taxon>Bacillota</taxon>
        <taxon>Clostridia</taxon>
        <taxon>Eubacteriales</taxon>
        <taxon>Clostridiaceae</taxon>
        <taxon>Clostridium</taxon>
    </lineage>
</organism>
<reference evidence="2" key="3">
    <citation type="submission" date="2022-10" db="EMBL/GenBank/DDBJ databases">
        <authorList>
            <person name="Aires J."/>
            <person name="Mesa V."/>
        </authorList>
    </citation>
    <scope>NUCLEOTIDE SEQUENCE</scope>
    <source>
        <strain evidence="2">Clostridium neonatale JD116</strain>
    </source>
</reference>
<proteinExistence type="predicted"/>
<dbReference type="Proteomes" id="UP000431451">
    <property type="component" value="Unassembled WGS sequence"/>
</dbReference>
<dbReference type="RefSeq" id="WP_157065771.1">
    <property type="nucleotide sequence ID" value="NZ_CAKJVD010000035.1"/>
</dbReference>
<evidence type="ECO:0000313" key="2">
    <source>
        <dbReference type="EMBL" id="CAI3643211.1"/>
    </source>
</evidence>
<evidence type="ECO:0000313" key="1">
    <source>
        <dbReference type="EMBL" id="CAG9709048.1"/>
    </source>
</evidence>
<evidence type="ECO:0000313" key="4">
    <source>
        <dbReference type="Proteomes" id="UP000431451"/>
    </source>
</evidence>
<dbReference type="EMBL" id="CAKJVE010000004">
    <property type="protein sequence ID" value="CAG9709048.1"/>
    <property type="molecule type" value="Genomic_DNA"/>
</dbReference>
<evidence type="ECO:0000313" key="3">
    <source>
        <dbReference type="EMBL" id="VCT84007.1"/>
    </source>
</evidence>
<accession>A0A653AQC0</accession>
<dbReference type="Proteomes" id="UP000789738">
    <property type="component" value="Unassembled WGS sequence"/>
</dbReference>
<reference evidence="1" key="2">
    <citation type="submission" date="2021-10" db="EMBL/GenBank/DDBJ databases">
        <authorList>
            <person name="Mesa V."/>
        </authorList>
    </citation>
    <scope>NUCLEOTIDE SEQUENCE</scope>
    <source>
        <strain evidence="1">CC3_PB</strain>
    </source>
</reference>
<protein>
    <submittedName>
        <fullName evidence="3">Uncharacterized protein</fullName>
    </submittedName>
</protein>
<dbReference type="GeneID" id="68876952"/>
<gene>
    <name evidence="2" type="ORF">CNEO2_40113</name>
    <name evidence="1" type="ORF">CNEO_43930</name>
    <name evidence="3" type="ORF">CNEONATNEC25_01605</name>
</gene>